<dbReference type="KEGG" id="hhsr:HSR6_0920"/>
<sequence>MSEEDSNNTFEISRRKTLAALGTIGAASAGAGLGTSAWFNDTESFENNTISAGDLDLKVDWQQTYNGPHPETGEIGWHPVNAYPDTDGDGLQDLNGVRYSGAGDVDPVFDAADIPGCCDCEEGEYYLTFGGESYCIEPLSGVGSVEDFYDYVGTGGAVEYSSQNDAIQREDASVIFLYEDGDGNLSLVFVNDAYTNEDGGSAASFTIEGAPQDTGWLVGDGEWKVKDDTEGDLNQGFEQYEEWEIDWAWGPDRTDGGAIGYFEDDFAIEISPSFNGAADRDQLGSGQIEELVVLSGGSGLGDGSDEILLRDGIGDEAVGPIALHSACGIESGEELPEDVFTSDLYPDQEHLIEFADLKPGDEGEVTFSLHLCDNPGYIWMNGQLVSASENGVTEPEAAAEGEEEDVVELLDKVEVTLWYDTDCDNELGDEEEIIADGIPLRDALDALSQNGGLGIPLDGDRSTEFDELEDAADDENRDPFENSTTQCIGFEWELPGEEVGNEIQTDSAVFDLGFYTEQARHNDGAGQSIDENDTQDGDHGTDENGTGV</sequence>
<dbReference type="NCBIfam" id="TIGR04088">
    <property type="entry name" value="cognate_SipW"/>
    <property type="match status" value="1"/>
</dbReference>
<gene>
    <name evidence="2" type="ORF">HSR6_0920</name>
</gene>
<dbReference type="AlphaFoldDB" id="A0A1J1ABW9"/>
<evidence type="ECO:0000256" key="1">
    <source>
        <dbReference type="SAM" id="MobiDB-lite"/>
    </source>
</evidence>
<dbReference type="GeneID" id="62009085"/>
<accession>A0A1J1ABW9</accession>
<dbReference type="Proteomes" id="UP000186165">
    <property type="component" value="Chromosome"/>
</dbReference>
<organism evidence="2 3">
    <name type="scientific">Halodesulfurarchaeum formicicum</name>
    <dbReference type="NCBI Taxonomy" id="1873524"/>
    <lineage>
        <taxon>Archaea</taxon>
        <taxon>Methanobacteriati</taxon>
        <taxon>Methanobacteriota</taxon>
        <taxon>Stenosarchaea group</taxon>
        <taxon>Halobacteria</taxon>
        <taxon>Halobacteriales</taxon>
        <taxon>Halobacteriaceae</taxon>
        <taxon>Halodesulfurarchaeum</taxon>
    </lineage>
</organism>
<evidence type="ECO:0008006" key="4">
    <source>
        <dbReference type="Google" id="ProtNLM"/>
    </source>
</evidence>
<dbReference type="OrthoDB" id="103676at2157"/>
<evidence type="ECO:0000313" key="2">
    <source>
        <dbReference type="EMBL" id="APE95373.1"/>
    </source>
</evidence>
<reference evidence="3" key="1">
    <citation type="submission" date="2016-08" db="EMBL/GenBank/DDBJ databases">
        <title>Discovery of first anaerobic lithoheterotrophic haloarchae widely represented in hypersaline habitats.</title>
        <authorList>
            <person name="Sorokin D.Y."/>
            <person name="Kublanov I.V."/>
            <person name="Roman P."/>
            <person name="Sinninghe Damste J.S."/>
            <person name="Golyshin P.N."/>
            <person name="Rojo D."/>
            <person name="Ciordia S."/>
            <person name="Mena Md.C."/>
            <person name="Ferrer M."/>
            <person name="Smedile F."/>
            <person name="Messina E."/>
            <person name="La Cono V."/>
            <person name="Yakimov M.M."/>
        </authorList>
    </citation>
    <scope>NUCLEOTIDE SEQUENCE [LARGE SCALE GENOMIC DNA]</scope>
    <source>
        <strain evidence="3">HSR6</strain>
    </source>
</reference>
<evidence type="ECO:0000313" key="3">
    <source>
        <dbReference type="Proteomes" id="UP000186165"/>
    </source>
</evidence>
<dbReference type="InterPro" id="IPR023833">
    <property type="entry name" value="Signal_pept_SipW-depend-type"/>
</dbReference>
<protein>
    <recommendedName>
        <fullName evidence="4">von Willebrand factor type A</fullName>
    </recommendedName>
</protein>
<keyword evidence="3" id="KW-1185">Reference proteome</keyword>
<feature type="region of interest" description="Disordered" evidence="1">
    <location>
        <begin position="519"/>
        <end position="548"/>
    </location>
</feature>
<proteinExistence type="predicted"/>
<dbReference type="RefSeq" id="WP_071932943.1">
    <property type="nucleotide sequence ID" value="NZ_CP016804.1"/>
</dbReference>
<dbReference type="EMBL" id="CP016804">
    <property type="protein sequence ID" value="APE95373.1"/>
    <property type="molecule type" value="Genomic_DNA"/>
</dbReference>
<name>A0A1J1ABW9_9EURY</name>